<reference evidence="2" key="1">
    <citation type="journal article" date="2020" name="Nature">
        <title>Giant virus diversity and host interactions through global metagenomics.</title>
        <authorList>
            <person name="Schulz F."/>
            <person name="Roux S."/>
            <person name="Paez-Espino D."/>
            <person name="Jungbluth S."/>
            <person name="Walsh D.A."/>
            <person name="Denef V.J."/>
            <person name="McMahon K.D."/>
            <person name="Konstantinidis K.T."/>
            <person name="Eloe-Fadrosh E.A."/>
            <person name="Kyrpides N.C."/>
            <person name="Woyke T."/>
        </authorList>
    </citation>
    <scope>NUCLEOTIDE SEQUENCE</scope>
    <source>
        <strain evidence="2">GVMAG-M-3300025727-45</strain>
    </source>
</reference>
<evidence type="ECO:0000256" key="1">
    <source>
        <dbReference type="SAM" id="MobiDB-lite"/>
    </source>
</evidence>
<name>A0A6C0J7E0_9ZZZZ</name>
<sequence>MELFKASHHGDLEKVKAIYQSEAISPETMAKAATIACKFGQLEVLKYFVAVMNGKILQCYVDNAVKFKQEKVSAWLKEALENQRKEQQQKQSVKAFEKDTKEWEDDPENAIRAMRAPSFVPKKVKVFKQR</sequence>
<proteinExistence type="predicted"/>
<feature type="region of interest" description="Disordered" evidence="1">
    <location>
        <begin position="85"/>
        <end position="108"/>
    </location>
</feature>
<accession>A0A6C0J7E0</accession>
<protein>
    <submittedName>
        <fullName evidence="2">Uncharacterized protein</fullName>
    </submittedName>
</protein>
<evidence type="ECO:0000313" key="2">
    <source>
        <dbReference type="EMBL" id="QHT99543.1"/>
    </source>
</evidence>
<organism evidence="2">
    <name type="scientific">viral metagenome</name>
    <dbReference type="NCBI Taxonomy" id="1070528"/>
    <lineage>
        <taxon>unclassified sequences</taxon>
        <taxon>metagenomes</taxon>
        <taxon>organismal metagenomes</taxon>
    </lineage>
</organism>
<dbReference type="AlphaFoldDB" id="A0A6C0J7E0"/>
<dbReference type="EMBL" id="MN740310">
    <property type="protein sequence ID" value="QHT99543.1"/>
    <property type="molecule type" value="Genomic_DNA"/>
</dbReference>